<name>A0A6G8APJ2_9ENTE</name>
<feature type="domain" description="N-acetyltransferase" evidence="1">
    <location>
        <begin position="5"/>
        <end position="189"/>
    </location>
</feature>
<proteinExistence type="predicted"/>
<dbReference type="AlphaFoldDB" id="A0A6G8APJ2"/>
<protein>
    <submittedName>
        <fullName evidence="2">GNAT family N-acetyltransferase</fullName>
    </submittedName>
</protein>
<dbReference type="PROSITE" id="PS51186">
    <property type="entry name" value="GNAT"/>
    <property type="match status" value="1"/>
</dbReference>
<dbReference type="SUPFAM" id="SSF55729">
    <property type="entry name" value="Acyl-CoA N-acyltransferases (Nat)"/>
    <property type="match status" value="1"/>
</dbReference>
<evidence type="ECO:0000313" key="3">
    <source>
        <dbReference type="Proteomes" id="UP000500890"/>
    </source>
</evidence>
<keyword evidence="3" id="KW-1185">Reference proteome</keyword>
<organism evidence="2 3">
    <name type="scientific">Vagococcus coleopterorum</name>
    <dbReference type="NCBI Taxonomy" id="2714946"/>
    <lineage>
        <taxon>Bacteria</taxon>
        <taxon>Bacillati</taxon>
        <taxon>Bacillota</taxon>
        <taxon>Bacilli</taxon>
        <taxon>Lactobacillales</taxon>
        <taxon>Enterococcaceae</taxon>
        <taxon>Vagococcus</taxon>
    </lineage>
</organism>
<dbReference type="Pfam" id="PF00583">
    <property type="entry name" value="Acetyltransf_1"/>
    <property type="match status" value="1"/>
</dbReference>
<dbReference type="GO" id="GO:0016747">
    <property type="term" value="F:acyltransferase activity, transferring groups other than amino-acyl groups"/>
    <property type="evidence" value="ECO:0007669"/>
    <property type="project" value="InterPro"/>
</dbReference>
<dbReference type="InterPro" id="IPR000182">
    <property type="entry name" value="GNAT_dom"/>
</dbReference>
<evidence type="ECO:0000259" key="1">
    <source>
        <dbReference type="PROSITE" id="PS51186"/>
    </source>
</evidence>
<sequence>MIKIEEIISLKEAELLLLFEAFQAKWQRLIKPLDFSRFCQLYGTLDSKEQLYRVTDEGKLAGIFGLSGKFSDRKVTYTGKKQLKNWRWYLGARLLDDQIKPNECYLSFITVAKDYRGKGVGTMCLNYIETYAKSIVDVDCVTLFVATSNEQATKLYQSKGYQIINEVSSLLTGHFVGERCWKKMKKKIK</sequence>
<dbReference type="EMBL" id="CP049886">
    <property type="protein sequence ID" value="QIL46862.1"/>
    <property type="molecule type" value="Genomic_DNA"/>
</dbReference>
<dbReference type="RefSeq" id="WP_166008250.1">
    <property type="nucleotide sequence ID" value="NZ_CP049886.1"/>
</dbReference>
<dbReference type="KEGG" id="vah:G7081_07145"/>
<dbReference type="InterPro" id="IPR016181">
    <property type="entry name" value="Acyl_CoA_acyltransferase"/>
</dbReference>
<dbReference type="Proteomes" id="UP000500890">
    <property type="component" value="Chromosome"/>
</dbReference>
<dbReference type="Gene3D" id="3.40.630.30">
    <property type="match status" value="1"/>
</dbReference>
<keyword evidence="2" id="KW-0808">Transferase</keyword>
<gene>
    <name evidence="2" type="ORF">G7081_07145</name>
</gene>
<accession>A0A6G8APJ2</accession>
<reference evidence="2 3" key="1">
    <citation type="submission" date="2020-03" db="EMBL/GenBank/DDBJ databases">
        <title>Vagococcus sp. nov., isolated from beetles.</title>
        <authorList>
            <person name="Hyun D.-W."/>
            <person name="Bae J.-W."/>
        </authorList>
    </citation>
    <scope>NUCLEOTIDE SEQUENCE [LARGE SCALE GENOMIC DNA]</scope>
    <source>
        <strain evidence="2 3">HDW17A</strain>
    </source>
</reference>
<dbReference type="CDD" id="cd04301">
    <property type="entry name" value="NAT_SF"/>
    <property type="match status" value="1"/>
</dbReference>
<evidence type="ECO:0000313" key="2">
    <source>
        <dbReference type="EMBL" id="QIL46862.1"/>
    </source>
</evidence>